<evidence type="ECO:0000313" key="1">
    <source>
        <dbReference type="EMBL" id="KXK09748.1"/>
    </source>
</evidence>
<dbReference type="AlphaFoldDB" id="A0A136KKC3"/>
<accession>A0A136KKC3</accession>
<proteinExistence type="predicted"/>
<dbReference type="STRING" id="1617427.UZ20_WS6002000316"/>
<gene>
    <name evidence="1" type="ORF">UZ20_WS6002000316</name>
</gene>
<dbReference type="EMBL" id="JYPD01000012">
    <property type="protein sequence ID" value="KXK09748.1"/>
    <property type="molecule type" value="Genomic_DNA"/>
</dbReference>
<comment type="caution">
    <text evidence="1">The sequence shown here is derived from an EMBL/GenBank/DDBJ whole genome shotgun (WGS) entry which is preliminary data.</text>
</comment>
<evidence type="ECO:0000313" key="2">
    <source>
        <dbReference type="Proteomes" id="UP000070449"/>
    </source>
</evidence>
<organism evidence="1 2">
    <name type="scientific">candidate division WS6 bacterium OLB21</name>
    <dbReference type="NCBI Taxonomy" id="1617427"/>
    <lineage>
        <taxon>Bacteria</taxon>
        <taxon>Candidatus Dojkabacteria</taxon>
    </lineage>
</organism>
<name>A0A136KKC3_9BACT</name>
<reference evidence="1 2" key="1">
    <citation type="submission" date="2015-02" db="EMBL/GenBank/DDBJ databases">
        <title>Improved understanding of the partial-nitritation anammox process through 23 genomes representing the majority of the microbial community.</title>
        <authorList>
            <person name="Speth D.R."/>
            <person name="In T Zandt M."/>
            <person name="Guerrero Cruz S."/>
            <person name="Jetten M.S."/>
            <person name="Dutilh B.E."/>
        </authorList>
    </citation>
    <scope>NUCLEOTIDE SEQUENCE [LARGE SCALE GENOMIC DNA]</scope>
    <source>
        <strain evidence="1">OLB21</strain>
    </source>
</reference>
<dbReference type="Proteomes" id="UP000070449">
    <property type="component" value="Unassembled WGS sequence"/>
</dbReference>
<protein>
    <submittedName>
        <fullName evidence="1">Uncharacterized protein</fullName>
    </submittedName>
</protein>
<sequence>MKAAIIGAKLNNKSNIEAQIIKKALQEKGRIC</sequence>